<dbReference type="InterPro" id="IPR018062">
    <property type="entry name" value="HTH_AraC-typ_CS"/>
</dbReference>
<organism evidence="5 6">
    <name type="scientific">Cohnella hashimotonis</name>
    <dbReference type="NCBI Taxonomy" id="2826895"/>
    <lineage>
        <taxon>Bacteria</taxon>
        <taxon>Bacillati</taxon>
        <taxon>Bacillota</taxon>
        <taxon>Bacilli</taxon>
        <taxon>Bacillales</taxon>
        <taxon>Paenibacillaceae</taxon>
        <taxon>Cohnella</taxon>
    </lineage>
</organism>
<keyword evidence="3" id="KW-0804">Transcription</keyword>
<dbReference type="PANTHER" id="PTHR43436">
    <property type="entry name" value="ARAC-FAMILY TRANSCRIPTIONAL REGULATOR"/>
    <property type="match status" value="1"/>
</dbReference>
<dbReference type="EMBL" id="JAGRPV010000001">
    <property type="protein sequence ID" value="MDI4649619.1"/>
    <property type="molecule type" value="Genomic_DNA"/>
</dbReference>
<dbReference type="InterPro" id="IPR009594">
    <property type="entry name" value="Tscrpt_reg_HTH_AraC_N"/>
</dbReference>
<dbReference type="Gene3D" id="1.10.10.60">
    <property type="entry name" value="Homeodomain-like"/>
    <property type="match status" value="1"/>
</dbReference>
<name>A0ABT6TSB8_9BACL</name>
<evidence type="ECO:0000256" key="1">
    <source>
        <dbReference type="ARBA" id="ARBA00023015"/>
    </source>
</evidence>
<dbReference type="SUPFAM" id="SSF46689">
    <property type="entry name" value="Homeodomain-like"/>
    <property type="match status" value="2"/>
</dbReference>
<sequence length="304" mass="34632">MSDQFSRLQKELAELVNRHTDKDGYWPTIIPQLGFSRYSASHYSTLSGPPYGLYNPSIGIVVQGTKNVFLGNERFTYGPSKYVVASMEWPVVMESPDASPEVPNLFCRIEFTPGSILELLSADELKKISRGAAKRGMNVAELDTAILDAIVRLVRLLDKPTDIPILSQLYMKEILYRTLHGEHGDSFIRIVTDGGTTNHIKNAVQYILQHFQDSFRVEELADIANMSVPSFFRHFKEITSATPIQFQKQLRLQEARRLILSESTDIAEAAFRVGYESPTQFSREYSRMFGVPPREDMKLFRRRA</sequence>
<evidence type="ECO:0000256" key="3">
    <source>
        <dbReference type="ARBA" id="ARBA00023163"/>
    </source>
</evidence>
<dbReference type="RefSeq" id="WP_282912235.1">
    <property type="nucleotide sequence ID" value="NZ_JAGRPV010000001.1"/>
</dbReference>
<feature type="domain" description="HTH araC/xylS-type" evidence="4">
    <location>
        <begin position="201"/>
        <end position="299"/>
    </location>
</feature>
<keyword evidence="6" id="KW-1185">Reference proteome</keyword>
<dbReference type="InterPro" id="IPR009057">
    <property type="entry name" value="Homeodomain-like_sf"/>
</dbReference>
<dbReference type="PROSITE" id="PS00041">
    <property type="entry name" value="HTH_ARAC_FAMILY_1"/>
    <property type="match status" value="1"/>
</dbReference>
<gene>
    <name evidence="5" type="ORF">KB449_32120</name>
</gene>
<keyword evidence="1" id="KW-0805">Transcription regulation</keyword>
<dbReference type="Pfam" id="PF06719">
    <property type="entry name" value="AraC_N"/>
    <property type="match status" value="1"/>
</dbReference>
<keyword evidence="2" id="KW-0238">DNA-binding</keyword>
<dbReference type="SMART" id="SM00342">
    <property type="entry name" value="HTH_ARAC"/>
    <property type="match status" value="1"/>
</dbReference>
<reference evidence="5" key="1">
    <citation type="submission" date="2023-04" db="EMBL/GenBank/DDBJ databases">
        <title>Comparative genomic analysis of Cohnella hashimotonis sp. nov., isolated from the International Space Station.</title>
        <authorList>
            <person name="Venkateswaran K."/>
            <person name="Simpson A."/>
        </authorList>
    </citation>
    <scope>NUCLEOTIDE SEQUENCE</scope>
    <source>
        <strain evidence="5">F6_2S_P_1</strain>
    </source>
</reference>
<protein>
    <submittedName>
        <fullName evidence="5">AraC family transcriptional regulator</fullName>
    </submittedName>
</protein>
<evidence type="ECO:0000256" key="2">
    <source>
        <dbReference type="ARBA" id="ARBA00023125"/>
    </source>
</evidence>
<dbReference type="Proteomes" id="UP001161691">
    <property type="component" value="Unassembled WGS sequence"/>
</dbReference>
<comment type="caution">
    <text evidence="5">The sequence shown here is derived from an EMBL/GenBank/DDBJ whole genome shotgun (WGS) entry which is preliminary data.</text>
</comment>
<evidence type="ECO:0000259" key="4">
    <source>
        <dbReference type="PROSITE" id="PS01124"/>
    </source>
</evidence>
<evidence type="ECO:0000313" key="6">
    <source>
        <dbReference type="Proteomes" id="UP001161691"/>
    </source>
</evidence>
<proteinExistence type="predicted"/>
<dbReference type="InterPro" id="IPR018060">
    <property type="entry name" value="HTH_AraC"/>
</dbReference>
<evidence type="ECO:0000313" key="5">
    <source>
        <dbReference type="EMBL" id="MDI4649619.1"/>
    </source>
</evidence>
<dbReference type="Pfam" id="PF12833">
    <property type="entry name" value="HTH_18"/>
    <property type="match status" value="1"/>
</dbReference>
<accession>A0ABT6TSB8</accession>
<dbReference type="PANTHER" id="PTHR43436:SF1">
    <property type="entry name" value="TRANSCRIPTIONAL REGULATORY PROTEIN"/>
    <property type="match status" value="1"/>
</dbReference>
<dbReference type="PROSITE" id="PS01124">
    <property type="entry name" value="HTH_ARAC_FAMILY_2"/>
    <property type="match status" value="1"/>
</dbReference>